<dbReference type="InterPro" id="IPR011990">
    <property type="entry name" value="TPR-like_helical_dom_sf"/>
</dbReference>
<reference evidence="1 2" key="1">
    <citation type="journal article" date="2019" name="Int. J. Syst. Evol. Microbiol.">
        <title>The Global Catalogue of Microorganisms (GCM) 10K type strain sequencing project: providing services to taxonomists for standard genome sequencing and annotation.</title>
        <authorList>
            <consortium name="The Broad Institute Genomics Platform"/>
            <consortium name="The Broad Institute Genome Sequencing Center for Infectious Disease"/>
            <person name="Wu L."/>
            <person name="Ma J."/>
        </authorList>
    </citation>
    <scope>NUCLEOTIDE SEQUENCE [LARGE SCALE GENOMIC DNA]</scope>
    <source>
        <strain evidence="1 2">JCM 3325</strain>
    </source>
</reference>
<sequence length="302" mass="32345">MAVVRDEAVRSDAVEQAGELMREGRRDDARRELVDAFGSELVADFALAGLGSAFPAFTAALERFGPDEHEAAGNLGLWLHYRHAEAGDEVTAQVILELLIEHGHPDVAARAMVPRAVHFARFGDHERAEDLFTRAMDSGDAACFALAGFCMGERREERGDEDGAIAVYRRVLDAGDGQVLAGAGGRLGDLLADRGDAEGARAAYERAALIDHPDGGQAAIWLMQMLLGDLSEDEVRAATEAAHRTIATSPRPEAVAFACNLIGMAAKDAGDADEARRWLSRAADMDQPISEFASEALAELPH</sequence>
<proteinExistence type="predicted"/>
<gene>
    <name evidence="1" type="ORF">GCM10010191_16140</name>
</gene>
<comment type="caution">
    <text evidence="1">The sequence shown here is derived from an EMBL/GenBank/DDBJ whole genome shotgun (WGS) entry which is preliminary data.</text>
</comment>
<dbReference type="InterPro" id="IPR019734">
    <property type="entry name" value="TPR_rpt"/>
</dbReference>
<protein>
    <recommendedName>
        <fullName evidence="3">Tetratricopeptide repeat protein</fullName>
    </recommendedName>
</protein>
<dbReference type="RefSeq" id="WP_344587957.1">
    <property type="nucleotide sequence ID" value="NZ_BAAARW010000005.1"/>
</dbReference>
<evidence type="ECO:0008006" key="3">
    <source>
        <dbReference type="Google" id="ProtNLM"/>
    </source>
</evidence>
<dbReference type="EMBL" id="BAAARW010000005">
    <property type="protein sequence ID" value="GAA2408389.1"/>
    <property type="molecule type" value="Genomic_DNA"/>
</dbReference>
<evidence type="ECO:0000313" key="1">
    <source>
        <dbReference type="EMBL" id="GAA2408389.1"/>
    </source>
</evidence>
<dbReference type="Proteomes" id="UP001501231">
    <property type="component" value="Unassembled WGS sequence"/>
</dbReference>
<organism evidence="1 2">
    <name type="scientific">Actinomadura vinacea</name>
    <dbReference type="NCBI Taxonomy" id="115336"/>
    <lineage>
        <taxon>Bacteria</taxon>
        <taxon>Bacillati</taxon>
        <taxon>Actinomycetota</taxon>
        <taxon>Actinomycetes</taxon>
        <taxon>Streptosporangiales</taxon>
        <taxon>Thermomonosporaceae</taxon>
        <taxon>Actinomadura</taxon>
    </lineage>
</organism>
<dbReference type="Gene3D" id="1.25.40.10">
    <property type="entry name" value="Tetratricopeptide repeat domain"/>
    <property type="match status" value="1"/>
</dbReference>
<dbReference type="Pfam" id="PF13181">
    <property type="entry name" value="TPR_8"/>
    <property type="match status" value="1"/>
</dbReference>
<name>A0ABN3INQ1_9ACTN</name>
<dbReference type="SUPFAM" id="SSF81901">
    <property type="entry name" value="HCP-like"/>
    <property type="match status" value="1"/>
</dbReference>
<accession>A0ABN3INQ1</accession>
<evidence type="ECO:0000313" key="2">
    <source>
        <dbReference type="Proteomes" id="UP001501231"/>
    </source>
</evidence>
<keyword evidence="2" id="KW-1185">Reference proteome</keyword>